<gene>
    <name evidence="3" type="ORF">AYI69_g5413</name>
</gene>
<keyword evidence="1" id="KW-0547">Nucleotide-binding</keyword>
<comment type="caution">
    <text evidence="3">The sequence shown here is derived from an EMBL/GenBank/DDBJ whole genome shotgun (WGS) entry which is preliminary data.</text>
</comment>
<dbReference type="PANTHER" id="PTHR45782:SF4">
    <property type="entry name" value="MITOCHONDRIAL RIBOSOME-ASSOCIATED GTPASE 1"/>
    <property type="match status" value="1"/>
</dbReference>
<keyword evidence="4" id="KW-1185">Reference proteome</keyword>
<protein>
    <submittedName>
        <fullName evidence="3">Mitochondrial GTPase 1</fullName>
    </submittedName>
</protein>
<accession>A0A1R1Y6B2</accession>
<dbReference type="GO" id="GO:0005525">
    <property type="term" value="F:GTP binding"/>
    <property type="evidence" value="ECO:0007669"/>
    <property type="project" value="UniProtKB-KW"/>
</dbReference>
<dbReference type="PANTHER" id="PTHR45782">
    <property type="entry name" value="MITOCHONDRIAL RIBOSOME-ASSOCIATED GTPASE 1"/>
    <property type="match status" value="1"/>
</dbReference>
<dbReference type="GO" id="GO:0003924">
    <property type="term" value="F:GTPase activity"/>
    <property type="evidence" value="ECO:0007669"/>
    <property type="project" value="TreeGrafter"/>
</dbReference>
<organism evidence="3 4">
    <name type="scientific">Smittium culicis</name>
    <dbReference type="NCBI Taxonomy" id="133412"/>
    <lineage>
        <taxon>Eukaryota</taxon>
        <taxon>Fungi</taxon>
        <taxon>Fungi incertae sedis</taxon>
        <taxon>Zoopagomycota</taxon>
        <taxon>Kickxellomycotina</taxon>
        <taxon>Harpellomycetes</taxon>
        <taxon>Harpellales</taxon>
        <taxon>Legeriomycetaceae</taxon>
        <taxon>Smittium</taxon>
    </lineage>
</organism>
<name>A0A1R1Y6B2_9FUNG</name>
<proteinExistence type="predicted"/>
<dbReference type="AlphaFoldDB" id="A0A1R1Y6B2"/>
<evidence type="ECO:0000313" key="4">
    <source>
        <dbReference type="Proteomes" id="UP000187429"/>
    </source>
</evidence>
<dbReference type="Gene3D" id="1.10.1580.10">
    <property type="match status" value="1"/>
</dbReference>
<dbReference type="OrthoDB" id="269151at2759"/>
<reference evidence="4" key="1">
    <citation type="submission" date="2017-01" db="EMBL/GenBank/DDBJ databases">
        <authorList>
            <person name="Wang Y."/>
            <person name="White M."/>
            <person name="Kvist S."/>
            <person name="Moncalvo J.-M."/>
        </authorList>
    </citation>
    <scope>NUCLEOTIDE SEQUENCE [LARGE SCALE GENOMIC DNA]</scope>
    <source>
        <strain evidence="4">ID-206-W2</strain>
    </source>
</reference>
<dbReference type="Proteomes" id="UP000187429">
    <property type="component" value="Unassembled WGS sequence"/>
</dbReference>
<dbReference type="EMBL" id="LSSM01002267">
    <property type="protein sequence ID" value="OMJ22400.1"/>
    <property type="molecule type" value="Genomic_DNA"/>
</dbReference>
<dbReference type="InterPro" id="IPR023179">
    <property type="entry name" value="GTP-bd_ortho_bundle_sf"/>
</dbReference>
<dbReference type="GO" id="GO:0032543">
    <property type="term" value="P:mitochondrial translation"/>
    <property type="evidence" value="ECO:0007669"/>
    <property type="project" value="TreeGrafter"/>
</dbReference>
<keyword evidence="2" id="KW-0342">GTP-binding</keyword>
<evidence type="ECO:0000313" key="3">
    <source>
        <dbReference type="EMBL" id="OMJ22400.1"/>
    </source>
</evidence>
<dbReference type="GO" id="GO:0005739">
    <property type="term" value="C:mitochondrion"/>
    <property type="evidence" value="ECO:0007669"/>
    <property type="project" value="TreeGrafter"/>
</dbReference>
<evidence type="ECO:0000256" key="2">
    <source>
        <dbReference type="ARBA" id="ARBA00023134"/>
    </source>
</evidence>
<sequence length="152" mass="17138">MIPYIPNPINSLKIALTGGIRDNLADYEIMADYLLYRLNSFGSTNYVKALGLSEPTDNIDFLLNHVAKRIGALQPGGVPLPSVAARFFINQYRLGKYGLFCLDDISYLDVVNEIDLNKNSGTLSKNQARKLVINERKLRNLEKFNSRNEIKT</sequence>
<evidence type="ECO:0000256" key="1">
    <source>
        <dbReference type="ARBA" id="ARBA00022741"/>
    </source>
</evidence>